<dbReference type="InterPro" id="IPR000073">
    <property type="entry name" value="AB_hydrolase_1"/>
</dbReference>
<dbReference type="PANTHER" id="PTHR43194">
    <property type="entry name" value="HYDROLASE ALPHA/BETA FOLD FAMILY"/>
    <property type="match status" value="1"/>
</dbReference>
<dbReference type="InterPro" id="IPR050228">
    <property type="entry name" value="Carboxylesterase_BioH"/>
</dbReference>
<reference evidence="3" key="3">
    <citation type="submission" date="2023-08" db="EMBL/GenBank/DDBJ databases">
        <authorList>
            <person name="Sun Q."/>
            <person name="Ohkuma M."/>
        </authorList>
    </citation>
    <scope>NUCLEOTIDE SEQUENCE</scope>
    <source>
        <strain evidence="3">JCM 4205</strain>
    </source>
</reference>
<evidence type="ECO:0000313" key="4">
    <source>
        <dbReference type="EMBL" id="QEV31156.1"/>
    </source>
</evidence>
<evidence type="ECO:0000313" key="5">
    <source>
        <dbReference type="Proteomes" id="UP000326029"/>
    </source>
</evidence>
<dbReference type="EMBL" id="BMSJ01000003">
    <property type="protein sequence ID" value="GGR18812.1"/>
    <property type="molecule type" value="Genomic_DNA"/>
</dbReference>
<evidence type="ECO:0000259" key="2">
    <source>
        <dbReference type="Pfam" id="PF12697"/>
    </source>
</evidence>
<dbReference type="GeneID" id="95452613"/>
<evidence type="ECO:0000313" key="6">
    <source>
        <dbReference type="Proteomes" id="UP000642014"/>
    </source>
</evidence>
<evidence type="ECO:0000256" key="1">
    <source>
        <dbReference type="SAM" id="MobiDB-lite"/>
    </source>
</evidence>
<dbReference type="PRINTS" id="PR00111">
    <property type="entry name" value="ABHYDROLASE"/>
</dbReference>
<dbReference type="Proteomes" id="UP000326029">
    <property type="component" value="Chromosome"/>
</dbReference>
<keyword evidence="3" id="KW-0378">Hydrolase</keyword>
<sequence length="273" mass="28666">MTEQIAPGTARPDGAGRREEEGVRAGLFTRSYGPPPRADGTTVVLVHGLGLSGRYFAPLARRLAADGTPVLVPDLPGNARSRAAARRMPDVERAADALARWHRRLSPGPSLLVANSVGCQVAAALAVRHPRLVRRLVLLGPALEPGVSGLRHCGRLLADAPREPLSLLVTAATDYLLTGPLRFAASLRHALRDAAGAFEGHLARVAVPTLVIRGAGDTIASHAWIRRAARLVPDGRAADLPGAAHAAHYSAPEAVAGLIEEFAAEETEETENA</sequence>
<accession>A0AAV4KEX8</accession>
<organism evidence="3 6">
    <name type="scientific">Streptomyces cinereoruber</name>
    <dbReference type="NCBI Taxonomy" id="67260"/>
    <lineage>
        <taxon>Bacteria</taxon>
        <taxon>Bacillati</taxon>
        <taxon>Actinomycetota</taxon>
        <taxon>Actinomycetes</taxon>
        <taxon>Kitasatosporales</taxon>
        <taxon>Streptomycetaceae</taxon>
        <taxon>Streptomyces</taxon>
    </lineage>
</organism>
<dbReference type="InterPro" id="IPR029058">
    <property type="entry name" value="AB_hydrolase_fold"/>
</dbReference>
<dbReference type="RefSeq" id="WP_062761163.1">
    <property type="nucleotide sequence ID" value="NZ_BMSJ01000003.1"/>
</dbReference>
<reference evidence="3 6" key="1">
    <citation type="journal article" date="2014" name="Int. J. Syst. Evol. Microbiol.">
        <title>Complete genome sequence of Corynebacterium casei LMG S-19264T (=DSM 44701T), isolated from a smear-ripened cheese.</title>
        <authorList>
            <consortium name="US DOE Joint Genome Institute (JGI-PGF)"/>
            <person name="Walter F."/>
            <person name="Albersmeier A."/>
            <person name="Kalinowski J."/>
            <person name="Ruckert C."/>
        </authorList>
    </citation>
    <scope>NUCLEOTIDE SEQUENCE [LARGE SCALE GENOMIC DNA]</scope>
    <source>
        <strain evidence="3 6">JCM 4205</strain>
    </source>
</reference>
<dbReference type="PANTHER" id="PTHR43194:SF5">
    <property type="entry name" value="PIMELOYL-[ACYL-CARRIER PROTEIN] METHYL ESTER ESTERASE"/>
    <property type="match status" value="1"/>
</dbReference>
<dbReference type="EMBL" id="CP023693">
    <property type="protein sequence ID" value="QEV31156.1"/>
    <property type="molecule type" value="Genomic_DNA"/>
</dbReference>
<dbReference type="Gene3D" id="3.40.50.1820">
    <property type="entry name" value="alpha/beta hydrolase"/>
    <property type="match status" value="1"/>
</dbReference>
<dbReference type="Pfam" id="PF12697">
    <property type="entry name" value="Abhydrolase_6"/>
    <property type="match status" value="1"/>
</dbReference>
<dbReference type="SUPFAM" id="SSF53474">
    <property type="entry name" value="alpha/beta-Hydrolases"/>
    <property type="match status" value="1"/>
</dbReference>
<evidence type="ECO:0000313" key="3">
    <source>
        <dbReference type="EMBL" id="GGR18812.1"/>
    </source>
</evidence>
<reference evidence="4 5" key="2">
    <citation type="submission" date="2017-09" db="EMBL/GenBank/DDBJ databases">
        <authorList>
            <person name="Lee N."/>
            <person name="Cho B.-K."/>
        </authorList>
    </citation>
    <scope>NUCLEOTIDE SEQUENCE [LARGE SCALE GENOMIC DNA]</scope>
    <source>
        <strain evidence="4 5">ATCC 19740</strain>
    </source>
</reference>
<feature type="domain" description="AB hydrolase-1" evidence="2">
    <location>
        <begin position="43"/>
        <end position="256"/>
    </location>
</feature>
<name>A0AAV4KEX8_9ACTN</name>
<dbReference type="AlphaFoldDB" id="A0AAV4KEX8"/>
<dbReference type="Proteomes" id="UP000642014">
    <property type="component" value="Unassembled WGS sequence"/>
</dbReference>
<feature type="region of interest" description="Disordered" evidence="1">
    <location>
        <begin position="1"/>
        <end position="20"/>
    </location>
</feature>
<dbReference type="GO" id="GO:0016787">
    <property type="term" value="F:hydrolase activity"/>
    <property type="evidence" value="ECO:0007669"/>
    <property type="project" value="UniProtKB-KW"/>
</dbReference>
<proteinExistence type="predicted"/>
<keyword evidence="5" id="KW-1185">Reference proteome</keyword>
<protein>
    <submittedName>
        <fullName evidence="3">Alpha/beta hydrolase</fullName>
    </submittedName>
</protein>
<gene>
    <name evidence="4" type="ORF">CP977_02365</name>
    <name evidence="3" type="ORF">GCM10010497_21100</name>
</gene>